<dbReference type="Ensembl" id="ENSAOCT00000080299.1">
    <property type="protein sequence ID" value="ENSAOCP00000069344.1"/>
    <property type="gene ID" value="ENSAOCG00000025583.1"/>
</dbReference>
<keyword evidence="1" id="KW-0472">Membrane</keyword>
<sequence>MSTDAFVLLSVHSILRILQRHHISKESNLFLSVAFIVQDSEPYDATAKAVNLSRLTLRDEGSLLFHSLVIFFTTLRAIASLLLISWCGSVLC</sequence>
<protein>
    <submittedName>
        <fullName evidence="2">Uncharacterized protein</fullName>
    </submittedName>
</protein>
<accession>A0AAQ5ZWA5</accession>
<reference evidence="2" key="3">
    <citation type="submission" date="2025-09" db="UniProtKB">
        <authorList>
            <consortium name="Ensembl"/>
        </authorList>
    </citation>
    <scope>IDENTIFICATION</scope>
</reference>
<name>A0AAQ5ZWA5_AMPOC</name>
<keyword evidence="1" id="KW-1133">Transmembrane helix</keyword>
<evidence type="ECO:0000313" key="3">
    <source>
        <dbReference type="Proteomes" id="UP001501940"/>
    </source>
</evidence>
<evidence type="ECO:0000313" key="2">
    <source>
        <dbReference type="Ensembl" id="ENSAOCP00000069344.1"/>
    </source>
</evidence>
<organism evidence="2 3">
    <name type="scientific">Amphiprion ocellaris</name>
    <name type="common">Clown anemonefish</name>
    <dbReference type="NCBI Taxonomy" id="80972"/>
    <lineage>
        <taxon>Eukaryota</taxon>
        <taxon>Metazoa</taxon>
        <taxon>Chordata</taxon>
        <taxon>Craniata</taxon>
        <taxon>Vertebrata</taxon>
        <taxon>Euteleostomi</taxon>
        <taxon>Actinopterygii</taxon>
        <taxon>Neopterygii</taxon>
        <taxon>Teleostei</taxon>
        <taxon>Neoteleostei</taxon>
        <taxon>Acanthomorphata</taxon>
        <taxon>Ovalentaria</taxon>
        <taxon>Pomacentridae</taxon>
        <taxon>Amphiprion</taxon>
    </lineage>
</organism>
<reference evidence="2" key="2">
    <citation type="submission" date="2025-08" db="UniProtKB">
        <authorList>
            <consortium name="Ensembl"/>
        </authorList>
    </citation>
    <scope>IDENTIFICATION</scope>
</reference>
<keyword evidence="1" id="KW-0812">Transmembrane</keyword>
<dbReference type="GeneTree" id="ENSGT01120000278238"/>
<proteinExistence type="predicted"/>
<reference evidence="2 3" key="1">
    <citation type="submission" date="2022-01" db="EMBL/GenBank/DDBJ databases">
        <title>A chromosome-scale genome assembly of the false clownfish, Amphiprion ocellaris.</title>
        <authorList>
            <person name="Ryu T."/>
        </authorList>
    </citation>
    <scope>NUCLEOTIDE SEQUENCE [LARGE SCALE GENOMIC DNA]</scope>
</reference>
<evidence type="ECO:0000256" key="1">
    <source>
        <dbReference type="SAM" id="Phobius"/>
    </source>
</evidence>
<feature type="transmembrane region" description="Helical" evidence="1">
    <location>
        <begin position="63"/>
        <end position="86"/>
    </location>
</feature>
<keyword evidence="3" id="KW-1185">Reference proteome</keyword>
<dbReference type="AlphaFoldDB" id="A0AAQ5ZWA5"/>
<dbReference type="Proteomes" id="UP001501940">
    <property type="component" value="Chromosome 5"/>
</dbReference>